<dbReference type="GO" id="GO:0005315">
    <property type="term" value="F:phosphate transmembrane transporter activity"/>
    <property type="evidence" value="ECO:0007669"/>
    <property type="project" value="InterPro"/>
</dbReference>
<evidence type="ECO:0000313" key="7">
    <source>
        <dbReference type="EMBL" id="CAH1783574.1"/>
    </source>
</evidence>
<sequence>MVNSKMDLKKGLIFVICSSTITAGIFLVIGLTPVGCIIQLIFHITDRELAEVQFGLVSLCLLSMILNIASAIHGLLLKKKHTYFCVFTELLKFISKMGMLFSLMATPLISRPILIPIISAYVAALVYLLFSYKGYRMYLINDLPDESTKKLTYHQIIKLTIPLGLQEFIEKCETFILSFVVAQLVPSGHAFGSMRSVKLANIHVLYTS</sequence>
<dbReference type="OrthoDB" id="10055429at2759"/>
<dbReference type="PANTHER" id="PTHR28384">
    <property type="entry name" value="PROGRESSIVE ANKYLOSIS PROTEIN HOMOLOG"/>
    <property type="match status" value="1"/>
</dbReference>
<evidence type="ECO:0000256" key="6">
    <source>
        <dbReference type="ARBA" id="ARBA00023136"/>
    </source>
</evidence>
<evidence type="ECO:0000256" key="4">
    <source>
        <dbReference type="ARBA" id="ARBA00022692"/>
    </source>
</evidence>
<keyword evidence="8" id="KW-1185">Reference proteome</keyword>
<organism evidence="7 8">
    <name type="scientific">Owenia fusiformis</name>
    <name type="common">Polychaete worm</name>
    <dbReference type="NCBI Taxonomy" id="6347"/>
    <lineage>
        <taxon>Eukaryota</taxon>
        <taxon>Metazoa</taxon>
        <taxon>Spiralia</taxon>
        <taxon>Lophotrochozoa</taxon>
        <taxon>Annelida</taxon>
        <taxon>Polychaeta</taxon>
        <taxon>Sedentaria</taxon>
        <taxon>Canalipalpata</taxon>
        <taxon>Sabellida</taxon>
        <taxon>Oweniida</taxon>
        <taxon>Oweniidae</taxon>
        <taxon>Owenia</taxon>
    </lineage>
</organism>
<dbReference type="InterPro" id="IPR009887">
    <property type="entry name" value="ANKH"/>
</dbReference>
<reference evidence="7" key="1">
    <citation type="submission" date="2022-03" db="EMBL/GenBank/DDBJ databases">
        <authorList>
            <person name="Martin C."/>
        </authorList>
    </citation>
    <scope>NUCLEOTIDE SEQUENCE</scope>
</reference>
<evidence type="ECO:0000313" key="8">
    <source>
        <dbReference type="Proteomes" id="UP000749559"/>
    </source>
</evidence>
<feature type="non-terminal residue" evidence="7">
    <location>
        <position position="208"/>
    </location>
</feature>
<dbReference type="GO" id="GO:0005886">
    <property type="term" value="C:plasma membrane"/>
    <property type="evidence" value="ECO:0007669"/>
    <property type="project" value="TreeGrafter"/>
</dbReference>
<dbReference type="Pfam" id="PF07260">
    <property type="entry name" value="ANKH"/>
    <property type="match status" value="1"/>
</dbReference>
<keyword evidence="6" id="KW-0472">Membrane</keyword>
<accession>A0A8J1XH80</accession>
<dbReference type="AlphaFoldDB" id="A0A8J1XH80"/>
<evidence type="ECO:0000256" key="5">
    <source>
        <dbReference type="ARBA" id="ARBA00022989"/>
    </source>
</evidence>
<dbReference type="GO" id="GO:0030504">
    <property type="term" value="F:inorganic diphosphate transmembrane transporter activity"/>
    <property type="evidence" value="ECO:0007669"/>
    <property type="project" value="TreeGrafter"/>
</dbReference>
<keyword evidence="5" id="KW-1133">Transmembrane helix</keyword>
<keyword evidence="3" id="KW-0813">Transport</keyword>
<dbReference type="Proteomes" id="UP000749559">
    <property type="component" value="Unassembled WGS sequence"/>
</dbReference>
<gene>
    <name evidence="7" type="ORF">OFUS_LOCUS9902</name>
</gene>
<evidence type="ECO:0000256" key="3">
    <source>
        <dbReference type="ARBA" id="ARBA00022448"/>
    </source>
</evidence>
<keyword evidence="4" id="KW-0812">Transmembrane</keyword>
<dbReference type="PANTHER" id="PTHR28384:SF1">
    <property type="entry name" value="PROGRESSIVE ANKYLOSIS PROTEIN HOMOLOG"/>
    <property type="match status" value="1"/>
</dbReference>
<name>A0A8J1XH80_OWEFU</name>
<evidence type="ECO:0000256" key="1">
    <source>
        <dbReference type="ARBA" id="ARBA00004141"/>
    </source>
</evidence>
<comment type="caution">
    <text evidence="7">The sequence shown here is derived from an EMBL/GenBank/DDBJ whole genome shotgun (WGS) entry which is preliminary data.</text>
</comment>
<comment type="subcellular location">
    <subcellularLocation>
        <location evidence="1">Membrane</location>
        <topology evidence="1">Multi-pass membrane protein</topology>
    </subcellularLocation>
</comment>
<dbReference type="EMBL" id="CAIIXF020000005">
    <property type="protein sequence ID" value="CAH1783574.1"/>
    <property type="molecule type" value="Genomic_DNA"/>
</dbReference>
<proteinExistence type="inferred from homology"/>
<dbReference type="GO" id="GO:0035435">
    <property type="term" value="P:phosphate ion transmembrane transport"/>
    <property type="evidence" value="ECO:0007669"/>
    <property type="project" value="InterPro"/>
</dbReference>
<evidence type="ECO:0000256" key="2">
    <source>
        <dbReference type="ARBA" id="ARBA00007509"/>
    </source>
</evidence>
<comment type="similarity">
    <text evidence="2">Belongs to the ANKH family.</text>
</comment>
<protein>
    <submittedName>
        <fullName evidence="7">Uncharacterized protein</fullName>
    </submittedName>
</protein>